<dbReference type="PANTHER" id="PTHR36766:SF40">
    <property type="entry name" value="DISEASE RESISTANCE PROTEIN RGA3"/>
    <property type="match status" value="1"/>
</dbReference>
<evidence type="ECO:0000313" key="8">
    <source>
        <dbReference type="Proteomes" id="UP000265520"/>
    </source>
</evidence>
<evidence type="ECO:0000256" key="1">
    <source>
        <dbReference type="ARBA" id="ARBA00022737"/>
    </source>
</evidence>
<comment type="caution">
    <text evidence="7">The sequence shown here is derived from an EMBL/GenBank/DDBJ whole genome shotgun (WGS) entry which is preliminary data.</text>
</comment>
<dbReference type="Pfam" id="PF18052">
    <property type="entry name" value="Rx_N"/>
    <property type="match status" value="1"/>
</dbReference>
<organism evidence="7 8">
    <name type="scientific">Trifolium medium</name>
    <dbReference type="NCBI Taxonomy" id="97028"/>
    <lineage>
        <taxon>Eukaryota</taxon>
        <taxon>Viridiplantae</taxon>
        <taxon>Streptophyta</taxon>
        <taxon>Embryophyta</taxon>
        <taxon>Tracheophyta</taxon>
        <taxon>Spermatophyta</taxon>
        <taxon>Magnoliopsida</taxon>
        <taxon>eudicotyledons</taxon>
        <taxon>Gunneridae</taxon>
        <taxon>Pentapetalae</taxon>
        <taxon>rosids</taxon>
        <taxon>fabids</taxon>
        <taxon>Fabales</taxon>
        <taxon>Fabaceae</taxon>
        <taxon>Papilionoideae</taxon>
        <taxon>50 kb inversion clade</taxon>
        <taxon>NPAAA clade</taxon>
        <taxon>Hologalegina</taxon>
        <taxon>IRL clade</taxon>
        <taxon>Trifolieae</taxon>
        <taxon>Trifolium</taxon>
    </lineage>
</organism>
<name>A0A392MH93_9FABA</name>
<dbReference type="GO" id="GO:0043531">
    <property type="term" value="F:ADP binding"/>
    <property type="evidence" value="ECO:0007669"/>
    <property type="project" value="InterPro"/>
</dbReference>
<sequence>MAELVGGAFLSSFFQLALEKLYSSDFVDYFCRGKLDETLLEKLVVTLNSINHVLEEAETKQYQSMYVKKWLDELKHIAYEVDQLLDEIATDAPLKKLKVESQPSTSKVLGFFSSFTNPFESRIKDLLVKLDFLAKQKDMLGLKQDTCASNEGGVSWKPSQRFPSTSLVDESGIYGRDDDKEVIIKSLLLDIDCGNQVPIVSIVGLGGMGKTTLAQLVYNDNKIKENFEHRAWVYVSETFDVIGLTKAILRSFHSSTDGEDLNLLQHQLQQELIGKKYLLVLDDVWNRSEECWERLLLPLYHGSVGSKIIVTTRDKEAASVMKSTKLHNLKQLGKSECWSMFVRHAFHSRNASDYPDLESIDIRNRSVVFIRG</sequence>
<dbReference type="SUPFAM" id="SSF52540">
    <property type="entry name" value="P-loop containing nucleoside triphosphate hydrolases"/>
    <property type="match status" value="1"/>
</dbReference>
<dbReference type="Proteomes" id="UP000265520">
    <property type="component" value="Unassembled WGS sequence"/>
</dbReference>
<dbReference type="GO" id="GO:0006952">
    <property type="term" value="P:defense response"/>
    <property type="evidence" value="ECO:0007669"/>
    <property type="project" value="UniProtKB-KW"/>
</dbReference>
<dbReference type="EMBL" id="LXQA010011104">
    <property type="protein sequence ID" value="MCH86876.1"/>
    <property type="molecule type" value="Genomic_DNA"/>
</dbReference>
<dbReference type="InterPro" id="IPR027417">
    <property type="entry name" value="P-loop_NTPase"/>
</dbReference>
<keyword evidence="8" id="KW-1185">Reference proteome</keyword>
<protein>
    <submittedName>
        <fullName evidence="7">CC-NBS-LRR resistance protein</fullName>
    </submittedName>
</protein>
<dbReference type="InterPro" id="IPR002182">
    <property type="entry name" value="NB-ARC"/>
</dbReference>
<keyword evidence="4" id="KW-0067">ATP-binding</keyword>
<dbReference type="GO" id="GO:0005524">
    <property type="term" value="F:ATP binding"/>
    <property type="evidence" value="ECO:0007669"/>
    <property type="project" value="UniProtKB-KW"/>
</dbReference>
<dbReference type="PRINTS" id="PR00364">
    <property type="entry name" value="DISEASERSIST"/>
</dbReference>
<evidence type="ECO:0000259" key="6">
    <source>
        <dbReference type="Pfam" id="PF18052"/>
    </source>
</evidence>
<dbReference type="Pfam" id="PF00931">
    <property type="entry name" value="NB-ARC"/>
    <property type="match status" value="1"/>
</dbReference>
<dbReference type="FunFam" id="3.40.50.300:FF:001091">
    <property type="entry name" value="Probable disease resistance protein At1g61300"/>
    <property type="match status" value="1"/>
</dbReference>
<keyword evidence="3" id="KW-0611">Plant defense</keyword>
<dbReference type="InterPro" id="IPR041118">
    <property type="entry name" value="Rx_N"/>
</dbReference>
<evidence type="ECO:0000259" key="5">
    <source>
        <dbReference type="Pfam" id="PF00931"/>
    </source>
</evidence>
<dbReference type="AlphaFoldDB" id="A0A392MH93"/>
<keyword evidence="1" id="KW-0677">Repeat</keyword>
<dbReference type="PANTHER" id="PTHR36766">
    <property type="entry name" value="PLANT BROAD-SPECTRUM MILDEW RESISTANCE PROTEIN RPW8"/>
    <property type="match status" value="1"/>
</dbReference>
<feature type="domain" description="Disease resistance N-terminal" evidence="6">
    <location>
        <begin position="34"/>
        <end position="101"/>
    </location>
</feature>
<evidence type="ECO:0000256" key="4">
    <source>
        <dbReference type="ARBA" id="ARBA00022840"/>
    </source>
</evidence>
<evidence type="ECO:0000256" key="2">
    <source>
        <dbReference type="ARBA" id="ARBA00022741"/>
    </source>
</evidence>
<dbReference type="Gene3D" id="3.40.50.300">
    <property type="entry name" value="P-loop containing nucleotide triphosphate hydrolases"/>
    <property type="match status" value="1"/>
</dbReference>
<dbReference type="Gene3D" id="1.20.5.4130">
    <property type="match status" value="1"/>
</dbReference>
<accession>A0A392MH93</accession>
<proteinExistence type="predicted"/>
<evidence type="ECO:0000256" key="3">
    <source>
        <dbReference type="ARBA" id="ARBA00022821"/>
    </source>
</evidence>
<gene>
    <name evidence="7" type="ORF">A2U01_0007736</name>
</gene>
<feature type="domain" description="NB-ARC" evidence="5">
    <location>
        <begin position="178"/>
        <end position="349"/>
    </location>
</feature>
<keyword evidence="2" id="KW-0547">Nucleotide-binding</keyword>
<evidence type="ECO:0000313" key="7">
    <source>
        <dbReference type="EMBL" id="MCH86876.1"/>
    </source>
</evidence>
<reference evidence="7 8" key="1">
    <citation type="journal article" date="2018" name="Front. Plant Sci.">
        <title>Red Clover (Trifolium pratense) and Zigzag Clover (T. medium) - A Picture of Genomic Similarities and Differences.</title>
        <authorList>
            <person name="Dluhosova J."/>
            <person name="Istvanek J."/>
            <person name="Nedelnik J."/>
            <person name="Repkova J."/>
        </authorList>
    </citation>
    <scope>NUCLEOTIDE SEQUENCE [LARGE SCALE GENOMIC DNA]</scope>
    <source>
        <strain evidence="8">cv. 10/8</strain>
        <tissue evidence="7">Leaf</tissue>
    </source>
</reference>